<dbReference type="Proteomes" id="UP000727962">
    <property type="component" value="Unassembled WGS sequence"/>
</dbReference>
<dbReference type="InterPro" id="IPR029058">
    <property type="entry name" value="AB_hydrolase_fold"/>
</dbReference>
<name>A0A931LXD6_FIMGI</name>
<reference evidence="2" key="1">
    <citation type="submission" date="2020-07" db="EMBL/GenBank/DDBJ databases">
        <title>Huge and variable diversity of episymbiotic CPR bacteria and DPANN archaea in groundwater ecosystems.</title>
        <authorList>
            <person name="He C.Y."/>
            <person name="Keren R."/>
            <person name="Whittaker M."/>
            <person name="Farag I.F."/>
            <person name="Doudna J."/>
            <person name="Cate J.H.D."/>
            <person name="Banfield J.F."/>
        </authorList>
    </citation>
    <scope>NUCLEOTIDE SEQUENCE</scope>
    <source>
        <strain evidence="2">NC_groundwater_17_Pr7_B-0.1um_64_12</strain>
    </source>
</reference>
<proteinExistence type="predicted"/>
<feature type="chain" id="PRO_5037886418" description="Enterochelin esterase" evidence="1">
    <location>
        <begin position="19"/>
        <end position="500"/>
    </location>
</feature>
<dbReference type="Gene3D" id="3.40.50.1820">
    <property type="entry name" value="alpha/beta hydrolase"/>
    <property type="match status" value="1"/>
</dbReference>
<dbReference type="PANTHER" id="PTHR48098">
    <property type="entry name" value="ENTEROCHELIN ESTERASE-RELATED"/>
    <property type="match status" value="1"/>
</dbReference>
<accession>A0A931LXD6</accession>
<organism evidence="2 3">
    <name type="scientific">Fimbriimonas ginsengisoli</name>
    <dbReference type="NCBI Taxonomy" id="1005039"/>
    <lineage>
        <taxon>Bacteria</taxon>
        <taxon>Bacillati</taxon>
        <taxon>Armatimonadota</taxon>
        <taxon>Fimbriimonadia</taxon>
        <taxon>Fimbriimonadales</taxon>
        <taxon>Fimbriimonadaceae</taxon>
        <taxon>Fimbriimonas</taxon>
    </lineage>
</organism>
<keyword evidence="1" id="KW-0732">Signal</keyword>
<dbReference type="Pfam" id="PF00756">
    <property type="entry name" value="Esterase"/>
    <property type="match status" value="1"/>
</dbReference>
<sequence>MRRLALTLFVLQAALALAEPLDPLRFSVTWDAALYRGPFSGRVVIYFGKGTGEPRFGPDWLKPQPIASSQFKAVRPGEQMLITDANCIGFPSKLGALAAGKYTVQAVIDRNLGGRAIGESPGNLYSNPVELTLDPTTSGKVAIRCDQVVPEPKFVNTRHVREVSVLSSLLSKWYGRPTRVSGAVMLPEAYFKEPKRRFPILYVVPGFGGNHYQMSGKDQGGGNLVDGEPFIQVALNPDCPTGHCVFADSANNGPWGAALVTEFIPRLEKQYRSYNDAGARYVGGHSSGGWSSLWLQITYPNVFGGVWSTSPDPVDFRNFQYIDLYKPGTNMFVDERGERRPLARFGLKPMLYYKPFSDMERPIRGEQLGSFEAVFSPKGPGGEPMKLWDRDTGAIDTKVALAWERYDIDLILRRHWKSLGPKLAGKLHVYTGSEDTFYLEGAVKLLATDLKALGSDAKVELFPGDHMTVMTAALRKRMDHEMAERFRHWRARHGKARAAA</sequence>
<evidence type="ECO:0000313" key="2">
    <source>
        <dbReference type="EMBL" id="MBI1757551.1"/>
    </source>
</evidence>
<protein>
    <recommendedName>
        <fullName evidence="4">Enterochelin esterase</fullName>
    </recommendedName>
</protein>
<dbReference type="EMBL" id="JACOSL010000065">
    <property type="protein sequence ID" value="MBI1757551.1"/>
    <property type="molecule type" value="Genomic_DNA"/>
</dbReference>
<dbReference type="SUPFAM" id="SSF53474">
    <property type="entry name" value="alpha/beta-Hydrolases"/>
    <property type="match status" value="1"/>
</dbReference>
<dbReference type="PANTHER" id="PTHR48098:SF3">
    <property type="entry name" value="IRON(III) ENTEROBACTIN ESTERASE"/>
    <property type="match status" value="1"/>
</dbReference>
<comment type="caution">
    <text evidence="2">The sequence shown here is derived from an EMBL/GenBank/DDBJ whole genome shotgun (WGS) entry which is preliminary data.</text>
</comment>
<evidence type="ECO:0000256" key="1">
    <source>
        <dbReference type="SAM" id="SignalP"/>
    </source>
</evidence>
<dbReference type="InterPro" id="IPR000801">
    <property type="entry name" value="Esterase-like"/>
</dbReference>
<gene>
    <name evidence="2" type="ORF">HYR64_10655</name>
</gene>
<evidence type="ECO:0000313" key="3">
    <source>
        <dbReference type="Proteomes" id="UP000727962"/>
    </source>
</evidence>
<evidence type="ECO:0008006" key="4">
    <source>
        <dbReference type="Google" id="ProtNLM"/>
    </source>
</evidence>
<feature type="signal peptide" evidence="1">
    <location>
        <begin position="1"/>
        <end position="18"/>
    </location>
</feature>
<dbReference type="AlphaFoldDB" id="A0A931LXD6"/>
<dbReference type="InterPro" id="IPR050583">
    <property type="entry name" value="Mycobacterial_A85_antigen"/>
</dbReference>